<name>A0ABZ2BCZ9_9HYPH</name>
<evidence type="ECO:0000256" key="1">
    <source>
        <dbReference type="SAM" id="MobiDB-lite"/>
    </source>
</evidence>
<keyword evidence="3" id="KW-1185">Reference proteome</keyword>
<protein>
    <recommendedName>
        <fullName evidence="4">Helix-turn-helix domain-containing protein</fullName>
    </recommendedName>
</protein>
<dbReference type="Proteomes" id="UP001432360">
    <property type="component" value="Chromosome"/>
</dbReference>
<reference evidence="2" key="1">
    <citation type="submission" date="2023-08" db="EMBL/GenBank/DDBJ databases">
        <title>Complete genome sequence of Sinorhizobium chiapanecum ITTG S70 isolated from Acaciella angustissima nodules in Chiapas-Mexico.</title>
        <authorList>
            <person name="Rincon-Rosales R."/>
            <person name="Rogel M.A."/>
            <person name="Rincon-Medina C.I."/>
            <person name="Guerrero G."/>
            <person name="Manzano-Gomez L.A."/>
            <person name="Lopez-Lopez A."/>
            <person name="Rincon Molina F.A."/>
            <person name="Martinez-Romero E."/>
        </authorList>
    </citation>
    <scope>NUCLEOTIDE SEQUENCE</scope>
    <source>
        <strain evidence="2">ITTG S70</strain>
    </source>
</reference>
<accession>A0ABZ2BCZ9</accession>
<feature type="compositionally biased region" description="Low complexity" evidence="1">
    <location>
        <begin position="46"/>
        <end position="56"/>
    </location>
</feature>
<organism evidence="2 3">
    <name type="scientific">Sinorhizobium chiapasense</name>
    <dbReference type="NCBI Taxonomy" id="501572"/>
    <lineage>
        <taxon>Bacteria</taxon>
        <taxon>Pseudomonadati</taxon>
        <taxon>Pseudomonadota</taxon>
        <taxon>Alphaproteobacteria</taxon>
        <taxon>Hyphomicrobiales</taxon>
        <taxon>Rhizobiaceae</taxon>
        <taxon>Sinorhizobium/Ensifer group</taxon>
        <taxon>Sinorhizobium</taxon>
    </lineage>
</organism>
<evidence type="ECO:0008006" key="4">
    <source>
        <dbReference type="Google" id="ProtNLM"/>
    </source>
</evidence>
<evidence type="ECO:0000313" key="2">
    <source>
        <dbReference type="EMBL" id="WVT04628.1"/>
    </source>
</evidence>
<sequence length="308" mass="34358">MAARKQPTKPASKRKTAKSEEVLSPLKPKSATKGGKATASPKGATKAKSNAKASAAKPRKRAPRRKAIDKPVKPKPVKFEKRFIGIARLMFLSKVSDREIAESFGIDVETLEWWKEEHPEFGASFRPDPRNYGGRPSEWDERNLAIARTLAELGATDLEISQAFEVSIRTIHRWKLQYPEFREALEMGKDAADRKVEDSLFKRATGYSFDSEKIVVIEGEAQRVEIIEHVPPDVKAGMWWLQNRRPGTWRDVKHIKHDVEEEGALGSWLRELSKGSSNTIQPVDDDPEAGVIGLGGGTVPIIDEEEGG</sequence>
<dbReference type="EMBL" id="CP133148">
    <property type="protein sequence ID" value="WVT04628.1"/>
    <property type="molecule type" value="Genomic_DNA"/>
</dbReference>
<proteinExistence type="predicted"/>
<feature type="region of interest" description="Disordered" evidence="1">
    <location>
        <begin position="1"/>
        <end position="71"/>
    </location>
</feature>
<evidence type="ECO:0000313" key="3">
    <source>
        <dbReference type="Proteomes" id="UP001432360"/>
    </source>
</evidence>
<gene>
    <name evidence="2" type="ORF">RB548_04240</name>
</gene>
<dbReference type="RefSeq" id="WP_331373789.1">
    <property type="nucleotide sequence ID" value="NZ_CP133148.1"/>
</dbReference>